<proteinExistence type="predicted"/>
<dbReference type="InterPro" id="IPR002629">
    <property type="entry name" value="Met_Synth_C/arc"/>
</dbReference>
<dbReference type="InterPro" id="IPR016456">
    <property type="entry name" value="Met_Synthase_cat"/>
</dbReference>
<dbReference type="GO" id="GO:0032259">
    <property type="term" value="P:methylation"/>
    <property type="evidence" value="ECO:0007669"/>
    <property type="project" value="UniProtKB-KW"/>
</dbReference>
<dbReference type="PIRSF" id="PIRSF005632">
    <property type="entry name" value="Met_synth_catalytic_prd"/>
    <property type="match status" value="1"/>
</dbReference>
<dbReference type="CDD" id="cd03311">
    <property type="entry name" value="CIMS_C_terminal_like"/>
    <property type="match status" value="1"/>
</dbReference>
<keyword evidence="5" id="KW-0808">Transferase</keyword>
<keyword evidence="3" id="KW-0862">Zinc</keyword>
<comment type="cofactor">
    <cofactor evidence="1">
        <name>Zn(2+)</name>
        <dbReference type="ChEBI" id="CHEBI:29105"/>
    </cofactor>
</comment>
<dbReference type="Pfam" id="PF01717">
    <property type="entry name" value="Meth_synt_2"/>
    <property type="match status" value="2"/>
</dbReference>
<evidence type="ECO:0000313" key="5">
    <source>
        <dbReference type="EMBL" id="KTB70893.1"/>
    </source>
</evidence>
<dbReference type="GO" id="GO:0009086">
    <property type="term" value="P:methionine biosynthetic process"/>
    <property type="evidence" value="ECO:0007669"/>
    <property type="project" value="InterPro"/>
</dbReference>
<reference evidence="5 6" key="1">
    <citation type="submission" date="2015-09" db="EMBL/GenBank/DDBJ databases">
        <title>Genome sequence of ICMP 13104.</title>
        <authorList>
            <person name="Visnovsky S."/>
            <person name="Lu A."/>
            <person name="Panda P."/>
            <person name="Pitman A."/>
        </authorList>
    </citation>
    <scope>NUCLEOTIDE SEQUENCE [LARGE SCALE GENOMIC DNA]</scope>
    <source>
        <strain evidence="5 6">ICMP 13104</strain>
    </source>
</reference>
<dbReference type="EC" id="2.1.1.14" evidence="5"/>
<evidence type="ECO:0000313" key="6">
    <source>
        <dbReference type="Proteomes" id="UP000053048"/>
    </source>
</evidence>
<feature type="domain" description="Cobalamin-independent methionine synthase MetE C-terminal/archaeal" evidence="4">
    <location>
        <begin position="183"/>
        <end position="353"/>
    </location>
</feature>
<organism evidence="5 6">
    <name type="scientific">Pseudomonas viridiflava ICMP 13104</name>
    <dbReference type="NCBI Taxonomy" id="1198305"/>
    <lineage>
        <taxon>Bacteria</taxon>
        <taxon>Pseudomonadati</taxon>
        <taxon>Pseudomonadota</taxon>
        <taxon>Gammaproteobacteria</taxon>
        <taxon>Pseudomonadales</taxon>
        <taxon>Pseudomonadaceae</taxon>
        <taxon>Pseudomonas</taxon>
    </lineage>
</organism>
<keyword evidence="5" id="KW-0489">Methyltransferase</keyword>
<evidence type="ECO:0000256" key="2">
    <source>
        <dbReference type="ARBA" id="ARBA00022723"/>
    </source>
</evidence>
<gene>
    <name evidence="5" type="ORF">AO067_24475</name>
</gene>
<dbReference type="InterPro" id="IPR038071">
    <property type="entry name" value="UROD/MetE-like_sf"/>
</dbReference>
<protein>
    <submittedName>
        <fullName evidence="5">5-methyltetrahydropteroyltriglutamate--homocysteine methyltransferase</fullName>
        <ecNumber evidence="5">2.1.1.14</ecNumber>
    </submittedName>
</protein>
<evidence type="ECO:0000256" key="3">
    <source>
        <dbReference type="ARBA" id="ARBA00022833"/>
    </source>
</evidence>
<dbReference type="GO" id="GO:0008270">
    <property type="term" value="F:zinc ion binding"/>
    <property type="evidence" value="ECO:0007669"/>
    <property type="project" value="InterPro"/>
</dbReference>
<feature type="domain" description="Cobalamin-independent methionine synthase MetE C-terminal/archaeal" evidence="4">
    <location>
        <begin position="5"/>
        <end position="182"/>
    </location>
</feature>
<dbReference type="SUPFAM" id="SSF51726">
    <property type="entry name" value="UROD/MetE-like"/>
    <property type="match status" value="2"/>
</dbReference>
<evidence type="ECO:0000256" key="1">
    <source>
        <dbReference type="ARBA" id="ARBA00001947"/>
    </source>
</evidence>
<accession>A0A0W0ICR6</accession>
<comment type="caution">
    <text evidence="5">The sequence shown here is derived from an EMBL/GenBank/DDBJ whole genome shotgun (WGS) entry which is preliminary data.</text>
</comment>
<sequence length="368" mass="41571">MKKLLPTSTAGSLPKPSWLAQPETLWSPWKLKNEELIEGKQDALRLSLQEQQLAGIDIVSDGEQTRQHFVTTFIEHLEGVDFENRETVRIRGRYDASVPTVVGAVARKTPVFVEDAKFLRQQTKQPIKWALPGPMTMIDTLYDAHYKSREILAWEFAKILNQEARELEAAGVDIIQFDEPAFNLNQEARELEAAGVDIIQFDEPAFNVFFDEVNDWGVATLERAIEGLKCETAVHICYGYGIKANTDWKKTLGSEWRQYEEAFPKLQKSGIDIISLECHNSHVPMDLLELIRGKKVMVGAIDVASHTIETPEEVAHTLRKALQFVDADRLYPCTNCGMAPLPRRVASGKLHALSAGAEIVRRELYSER</sequence>
<dbReference type="Gene3D" id="3.20.20.210">
    <property type="match status" value="2"/>
</dbReference>
<dbReference type="Proteomes" id="UP000053048">
    <property type="component" value="Unassembled WGS sequence"/>
</dbReference>
<name>A0A0W0ICR6_PSEVI</name>
<dbReference type="EMBL" id="LKEJ01000025">
    <property type="protein sequence ID" value="KTB70893.1"/>
    <property type="molecule type" value="Genomic_DNA"/>
</dbReference>
<keyword evidence="2" id="KW-0479">Metal-binding</keyword>
<evidence type="ECO:0000259" key="4">
    <source>
        <dbReference type="Pfam" id="PF01717"/>
    </source>
</evidence>
<keyword evidence="6" id="KW-1185">Reference proteome</keyword>
<dbReference type="PANTHER" id="PTHR30519">
    <property type="entry name" value="5-METHYLTETRAHYDROPTEROYLTRIGLUTAMATE--HOMOCYSTEINE METHYLTRANSFERASE"/>
    <property type="match status" value="1"/>
</dbReference>
<dbReference type="GO" id="GO:0003871">
    <property type="term" value="F:5-methyltetrahydropteroyltriglutamate-homocysteine S-methyltransferase activity"/>
    <property type="evidence" value="ECO:0007669"/>
    <property type="project" value="UniProtKB-EC"/>
</dbReference>
<dbReference type="AlphaFoldDB" id="A0A0W0ICR6"/>